<dbReference type="Pfam" id="PF07714">
    <property type="entry name" value="PK_Tyr_Ser-Thr"/>
    <property type="match status" value="2"/>
</dbReference>
<evidence type="ECO:0000313" key="10">
    <source>
        <dbReference type="Proteomes" id="UP000054408"/>
    </source>
</evidence>
<dbReference type="InterPro" id="IPR006059">
    <property type="entry name" value="SBP"/>
</dbReference>
<dbReference type="GO" id="GO:0005524">
    <property type="term" value="F:ATP binding"/>
    <property type="evidence" value="ECO:0007669"/>
    <property type="project" value="UniProtKB-UniRule"/>
</dbReference>
<dbReference type="Proteomes" id="UP000054408">
    <property type="component" value="Unassembled WGS sequence"/>
</dbReference>
<evidence type="ECO:0000259" key="8">
    <source>
        <dbReference type="PROSITE" id="PS50011"/>
    </source>
</evidence>
<evidence type="ECO:0000256" key="5">
    <source>
        <dbReference type="SAM" id="MobiDB-lite"/>
    </source>
</evidence>
<feature type="binding site" evidence="4">
    <location>
        <position position="623"/>
    </location>
    <ligand>
        <name>ATP</name>
        <dbReference type="ChEBI" id="CHEBI:30616"/>
    </ligand>
</feature>
<evidence type="ECO:0000313" key="9">
    <source>
        <dbReference type="EMBL" id="KNC49902.1"/>
    </source>
</evidence>
<dbReference type="PROSITE" id="PS50011">
    <property type="entry name" value="PROTEIN_KINASE_DOM"/>
    <property type="match status" value="2"/>
</dbReference>
<keyword evidence="6" id="KW-1133">Transmembrane helix</keyword>
<keyword evidence="7" id="KW-0732">Signal</keyword>
<dbReference type="STRING" id="461836.A0A0L0DC33"/>
<dbReference type="InterPro" id="IPR017441">
    <property type="entry name" value="Protein_kinase_ATP_BS"/>
</dbReference>
<dbReference type="GO" id="GO:0004674">
    <property type="term" value="F:protein serine/threonine kinase activity"/>
    <property type="evidence" value="ECO:0007669"/>
    <property type="project" value="UniProtKB-KW"/>
</dbReference>
<gene>
    <name evidence="9" type="ORF">AMSG_06203</name>
</gene>
<dbReference type="eggNOG" id="KOG0192">
    <property type="taxonomic scope" value="Eukaryota"/>
</dbReference>
<dbReference type="PROSITE" id="PS00108">
    <property type="entry name" value="PROTEIN_KINASE_ST"/>
    <property type="match status" value="1"/>
</dbReference>
<feature type="transmembrane region" description="Helical" evidence="6">
    <location>
        <begin position="548"/>
        <end position="574"/>
    </location>
</feature>
<keyword evidence="6" id="KW-0812">Transmembrane</keyword>
<dbReference type="InterPro" id="IPR059177">
    <property type="entry name" value="GH29D-like_dom"/>
</dbReference>
<evidence type="ECO:0000256" key="3">
    <source>
        <dbReference type="ARBA" id="ARBA00022840"/>
    </source>
</evidence>
<evidence type="ECO:0000256" key="4">
    <source>
        <dbReference type="PROSITE-ProRule" id="PRU10141"/>
    </source>
</evidence>
<evidence type="ECO:0000256" key="7">
    <source>
        <dbReference type="SAM" id="SignalP"/>
    </source>
</evidence>
<dbReference type="PROSITE" id="PS00107">
    <property type="entry name" value="PROTEIN_KINASE_ATP"/>
    <property type="match status" value="1"/>
</dbReference>
<dbReference type="InterPro" id="IPR011009">
    <property type="entry name" value="Kinase-like_dom_sf"/>
</dbReference>
<accession>A0A0L0DC33</accession>
<dbReference type="SUPFAM" id="SSF56112">
    <property type="entry name" value="Protein kinase-like (PK-like)"/>
    <property type="match status" value="2"/>
</dbReference>
<feature type="chain" id="PRO_5005537046" evidence="7">
    <location>
        <begin position="24"/>
        <end position="1429"/>
    </location>
</feature>
<dbReference type="InterPro" id="IPR051681">
    <property type="entry name" value="Ser/Thr_Kinases-Pseudokinases"/>
</dbReference>
<keyword evidence="9" id="KW-0808">Transferase</keyword>
<dbReference type="Gene3D" id="3.30.200.20">
    <property type="entry name" value="Phosphorylase Kinase, domain 1"/>
    <property type="match status" value="1"/>
</dbReference>
<name>A0A0L0DC33_THETB</name>
<dbReference type="InterPro" id="IPR000719">
    <property type="entry name" value="Prot_kinase_dom"/>
</dbReference>
<dbReference type="Gene3D" id="3.40.190.10">
    <property type="entry name" value="Periplasmic binding protein-like II"/>
    <property type="match status" value="2"/>
</dbReference>
<evidence type="ECO:0000256" key="1">
    <source>
        <dbReference type="ARBA" id="ARBA00022527"/>
    </source>
</evidence>
<feature type="domain" description="Protein kinase" evidence="8">
    <location>
        <begin position="596"/>
        <end position="911"/>
    </location>
</feature>
<dbReference type="InterPro" id="IPR008271">
    <property type="entry name" value="Ser/Thr_kinase_AS"/>
</dbReference>
<dbReference type="Pfam" id="PF01547">
    <property type="entry name" value="SBP_bac_1"/>
    <property type="match status" value="1"/>
</dbReference>
<reference evidence="9 10" key="1">
    <citation type="submission" date="2010-05" db="EMBL/GenBank/DDBJ databases">
        <title>The Genome Sequence of Thecamonas trahens ATCC 50062.</title>
        <authorList>
            <consortium name="The Broad Institute Genome Sequencing Platform"/>
            <person name="Russ C."/>
            <person name="Cuomo C."/>
            <person name="Shea T."/>
            <person name="Young S.K."/>
            <person name="Zeng Q."/>
            <person name="Koehrsen M."/>
            <person name="Haas B."/>
            <person name="Borodovsky M."/>
            <person name="Guigo R."/>
            <person name="Alvarado L."/>
            <person name="Berlin A."/>
            <person name="Bochicchio J."/>
            <person name="Borenstein D."/>
            <person name="Chapman S."/>
            <person name="Chen Z."/>
            <person name="Freedman E."/>
            <person name="Gellesch M."/>
            <person name="Goldberg J."/>
            <person name="Griggs A."/>
            <person name="Gujja S."/>
            <person name="Heilman E."/>
            <person name="Heiman D."/>
            <person name="Hepburn T."/>
            <person name="Howarth C."/>
            <person name="Jen D."/>
            <person name="Larson L."/>
            <person name="Mehta T."/>
            <person name="Park D."/>
            <person name="Pearson M."/>
            <person name="Roberts A."/>
            <person name="Saif S."/>
            <person name="Shenoy N."/>
            <person name="Sisk P."/>
            <person name="Stolte C."/>
            <person name="Sykes S."/>
            <person name="Thomson T."/>
            <person name="Walk T."/>
            <person name="White J."/>
            <person name="Yandava C."/>
            <person name="Burger G."/>
            <person name="Gray M.W."/>
            <person name="Holland P.W.H."/>
            <person name="King N."/>
            <person name="Lang F.B.F."/>
            <person name="Roger A.J."/>
            <person name="Ruiz-Trillo I."/>
            <person name="Lander E."/>
            <person name="Nusbaum C."/>
        </authorList>
    </citation>
    <scope>NUCLEOTIDE SEQUENCE [LARGE SCALE GENOMIC DNA]</scope>
    <source>
        <strain evidence="9 10">ATCC 50062</strain>
    </source>
</reference>
<dbReference type="PANTHER" id="PTHR44329">
    <property type="entry name" value="SERINE/THREONINE-PROTEIN KINASE TNNI3K-RELATED"/>
    <property type="match status" value="1"/>
</dbReference>
<feature type="signal peptide" evidence="7">
    <location>
        <begin position="1"/>
        <end position="23"/>
    </location>
</feature>
<proteinExistence type="predicted"/>
<evidence type="ECO:0000256" key="6">
    <source>
        <dbReference type="SAM" id="Phobius"/>
    </source>
</evidence>
<keyword evidence="10" id="KW-1185">Reference proteome</keyword>
<dbReference type="InterPro" id="IPR001245">
    <property type="entry name" value="Ser-Thr/Tyr_kinase_cat_dom"/>
</dbReference>
<feature type="domain" description="Protein kinase" evidence="8">
    <location>
        <begin position="1125"/>
        <end position="1426"/>
    </location>
</feature>
<dbReference type="RefSeq" id="XP_013757383.1">
    <property type="nucleotide sequence ID" value="XM_013901929.1"/>
</dbReference>
<keyword evidence="6" id="KW-0472">Membrane</keyword>
<evidence type="ECO:0000256" key="2">
    <source>
        <dbReference type="ARBA" id="ARBA00022741"/>
    </source>
</evidence>
<dbReference type="Gene3D" id="1.10.510.10">
    <property type="entry name" value="Transferase(Phosphotransferase) domain 1"/>
    <property type="match status" value="2"/>
</dbReference>
<dbReference type="SUPFAM" id="SSF53850">
    <property type="entry name" value="Periplasmic binding protein-like II"/>
    <property type="match status" value="1"/>
</dbReference>
<keyword evidence="1" id="KW-0723">Serine/threonine-protein kinase</keyword>
<protein>
    <submittedName>
        <fullName evidence="9">TKL protein kinase</fullName>
    </submittedName>
</protein>
<dbReference type="GeneID" id="25565424"/>
<keyword evidence="2 4" id="KW-0547">Nucleotide-binding</keyword>
<keyword evidence="9" id="KW-0418">Kinase</keyword>
<organism evidence="9 10">
    <name type="scientific">Thecamonas trahens ATCC 50062</name>
    <dbReference type="NCBI Taxonomy" id="461836"/>
    <lineage>
        <taxon>Eukaryota</taxon>
        <taxon>Apusozoa</taxon>
        <taxon>Apusomonadida</taxon>
        <taxon>Apusomonadidae</taxon>
        <taxon>Thecamonas</taxon>
    </lineage>
</organism>
<feature type="region of interest" description="Disordered" evidence="5">
    <location>
        <begin position="747"/>
        <end position="777"/>
    </location>
</feature>
<sequence>MRWSSTTICLALVLGWLTLSAVAVTQRRIIPIDSYGAQPSLRFFQFISAGSQLTVAMREFADTYTAESNGTEVVSVMRTNLNEIDDRAVYEYWLRTIGAPDVLQIYLGAGSKDFINSGHYLDLSEIWERYGYDGDIIEAAADFVLGDDGKPYAIPAMATGNICVYRGHIFDKYNLSPPKTWAELLEVCAVLTANGEGCLGHDLEWMAPTQYFDNLAIRMHGNDFYSQFLLANVSFTDPRIRATWAQLLPLIDRGFWSRKPKLDQPGRFALDWLPHFASGDVTLWCGFDSIAAGAVPLGAPAEDILAFKFPDYHGSGMTVENGPGNNGALTAIIAFGVPINSAFHERALKFVDYMANTTNQARVVMNNKPGIYTPRRSLRDLLKSNRTRLTYEELVKADRAFERSSLGGFGFVEVLSQWQNLTFTLLSMPTASEAFAVFDAAAPQLEAVRLSAVLKQTASPEAQPPSGSFSEPVEVTLTSLTPGAVIYYTIDGSAPSLTSTIYAGPVRLSSSGTITLRAAAKAGDLKLSDVTAASYALTLPVPPPDSGLGLLLAILLPVLACVLLSTIIAGYIFYRRKAVTYKLSSDSDLVIAPEELTLGKAVGAGSYGTVYAGKWRATAVAVKRTRTKNMTPAQLREFVDEASMLLRLRHSNVVIFMGITLEPPQLVTEFMDRGSMYDVLHSPNLFLDPSIVFKWSHNITQGLVYLSHAGVVHGDFKSLNVLFDSSWVPKICDFGMSSVKGDAALSAADDRSKRKRRKGKSKVGPADKAGLVKDPSLPSLPSASTKFGSSTGLSDLSFSSSMTATMVDDGAPVNVGTVFWSAPEVLVNGSDAMTPASDAFSLGITLWELATRADLYPGENALAVALEIVNGRRPSTDIVPAAFSPLQPIFVALWGENVDRRMTLDAAEAALAGLYSPARVVYPTTAEDPSGEILAVHCCLRGARKLLRADLEVAAGALRTFHTMVPEFATELGVSVLAWGLGWVTLAVHRPHQLVSLEQRLTELLIPPGTGVAMVAARGDVEIVESPTYDSRELAGPVMIELKQAWTELFGIENDAFLGDNEIGGTSGLGVSTTPKPSCPPKASMWEKTVPSGLFVTSRSVVTELQVGGKCHAQPLPWKLGGGAIEVFQVVPIGAPTVVDVLARAAGSPVAGVATSEMSASGPDIEQADDWLFSREDVVALVKQSGRSWMGSFATAHEADTTSSKQLVVKTLLRQELNAMDVVQLAELAPVLSVLVPRYDAGTLLDAMSGSSPLVLNAAAMRVVMGDLTAALARLHVATQQAHGSLRPGNVVLEAAGTTITAARIIDFGMDGIKANMGTMTMVPSVAYMSPESLRGDVNNVAGDVFVIGTLLYELISGSAAFSGSNALEVGYRISSGFRPPVNATAVPSDRVRGIISSCWVDDAASRPSMSELVTSIAACSNVDFISKK</sequence>
<dbReference type="Pfam" id="PF00069">
    <property type="entry name" value="Pkinase"/>
    <property type="match status" value="1"/>
</dbReference>
<dbReference type="EMBL" id="GL349458">
    <property type="protein sequence ID" value="KNC49902.1"/>
    <property type="molecule type" value="Genomic_DNA"/>
</dbReference>
<keyword evidence="3 4" id="KW-0067">ATP-binding</keyword>
<dbReference type="Pfam" id="PF13290">
    <property type="entry name" value="CHB_HEX_C_1"/>
    <property type="match status" value="1"/>
</dbReference>